<dbReference type="GO" id="GO:0043161">
    <property type="term" value="P:proteasome-mediated ubiquitin-dependent protein catabolic process"/>
    <property type="evidence" value="ECO:0007669"/>
    <property type="project" value="TreeGrafter"/>
</dbReference>
<dbReference type="EMBL" id="PDND01000301">
    <property type="protein sequence ID" value="PGH28886.1"/>
    <property type="molecule type" value="Genomic_DNA"/>
</dbReference>
<dbReference type="GO" id="GO:0031468">
    <property type="term" value="P:nuclear membrane reassembly"/>
    <property type="evidence" value="ECO:0007669"/>
    <property type="project" value="TreeGrafter"/>
</dbReference>
<gene>
    <name evidence="5" type="ORF">GX50_08374</name>
</gene>
<evidence type="ECO:0000313" key="5">
    <source>
        <dbReference type="EMBL" id="PGH28886.1"/>
    </source>
</evidence>
<feature type="region of interest" description="Disordered" evidence="2">
    <location>
        <begin position="257"/>
        <end position="312"/>
    </location>
</feature>
<name>A0A2B7Z4Q8_9EURO</name>
<dbReference type="FunFam" id="3.30.420.210:FF:000002">
    <property type="entry name" value="UBX domain-containing protein 1"/>
    <property type="match status" value="1"/>
</dbReference>
<dbReference type="InterPro" id="IPR036241">
    <property type="entry name" value="NSFL1C_SEP_dom_sf"/>
</dbReference>
<dbReference type="Pfam" id="PF14555">
    <property type="entry name" value="UBA_4"/>
    <property type="match status" value="1"/>
</dbReference>
<evidence type="ECO:0000259" key="4">
    <source>
        <dbReference type="PROSITE" id="PS51399"/>
    </source>
</evidence>
<dbReference type="Proteomes" id="UP000226031">
    <property type="component" value="Unassembled WGS sequence"/>
</dbReference>
<dbReference type="Pfam" id="PF00789">
    <property type="entry name" value="UBX"/>
    <property type="match status" value="1"/>
</dbReference>
<dbReference type="STRING" id="73230.A0A2B7Z4Q8"/>
<keyword evidence="6" id="KW-1185">Reference proteome</keyword>
<dbReference type="GO" id="GO:0005829">
    <property type="term" value="C:cytosol"/>
    <property type="evidence" value="ECO:0007669"/>
    <property type="project" value="TreeGrafter"/>
</dbReference>
<feature type="region of interest" description="Disordered" evidence="2">
    <location>
        <begin position="42"/>
        <end position="191"/>
    </location>
</feature>
<dbReference type="InterPro" id="IPR009060">
    <property type="entry name" value="UBA-like_sf"/>
</dbReference>
<dbReference type="GO" id="GO:0007030">
    <property type="term" value="P:Golgi organization"/>
    <property type="evidence" value="ECO:0007669"/>
    <property type="project" value="TreeGrafter"/>
</dbReference>
<dbReference type="SMART" id="SM00553">
    <property type="entry name" value="SEP"/>
    <property type="match status" value="1"/>
</dbReference>
<dbReference type="FunFam" id="3.10.20.90:FF:000179">
    <property type="entry name" value="Plant UBX domain-containing protein 4"/>
    <property type="match status" value="1"/>
</dbReference>
<dbReference type="PANTHER" id="PTHR23333:SF20">
    <property type="entry name" value="NSFL1 COFACTOR P47"/>
    <property type="match status" value="1"/>
</dbReference>
<accession>A0A2B7Z4Q8</accession>
<dbReference type="PANTHER" id="PTHR23333">
    <property type="entry name" value="UBX DOMAIN CONTAINING PROTEIN"/>
    <property type="match status" value="1"/>
</dbReference>
<feature type="compositionally biased region" description="Low complexity" evidence="2">
    <location>
        <begin position="273"/>
        <end position="305"/>
    </location>
</feature>
<dbReference type="CDD" id="cd01770">
    <property type="entry name" value="UBX_UBXN2"/>
    <property type="match status" value="1"/>
</dbReference>
<dbReference type="VEuPathDB" id="FungiDB:EMCG_00022"/>
<keyword evidence="1" id="KW-0833">Ubl conjugation pathway</keyword>
<reference evidence="5 6" key="1">
    <citation type="submission" date="2017-10" db="EMBL/GenBank/DDBJ databases">
        <title>Comparative genomics in systemic dimorphic fungi from Ajellomycetaceae.</title>
        <authorList>
            <person name="Munoz J.F."/>
            <person name="Mcewen J.G."/>
            <person name="Clay O.K."/>
            <person name="Cuomo C.A."/>
        </authorList>
    </citation>
    <scope>NUCLEOTIDE SEQUENCE [LARGE SCALE GENOMIC DNA]</scope>
    <source>
        <strain evidence="5 6">UAMH4076</strain>
    </source>
</reference>
<dbReference type="Gene3D" id="3.30.420.210">
    <property type="entry name" value="SEP domain"/>
    <property type="match status" value="1"/>
</dbReference>
<dbReference type="Pfam" id="PF08059">
    <property type="entry name" value="SEP"/>
    <property type="match status" value="1"/>
</dbReference>
<dbReference type="Gene3D" id="3.10.20.90">
    <property type="entry name" value="Phosphatidylinositol 3-kinase Catalytic Subunit, Chain A, domain 1"/>
    <property type="match status" value="1"/>
</dbReference>
<dbReference type="Gene3D" id="1.10.8.10">
    <property type="entry name" value="DNA helicase RuvA subunit, C-terminal domain"/>
    <property type="match status" value="1"/>
</dbReference>
<evidence type="ECO:0000256" key="1">
    <source>
        <dbReference type="ARBA" id="ARBA00022786"/>
    </source>
</evidence>
<dbReference type="GO" id="GO:0005634">
    <property type="term" value="C:nucleus"/>
    <property type="evidence" value="ECO:0007669"/>
    <property type="project" value="TreeGrafter"/>
</dbReference>
<feature type="domain" description="UBX" evidence="3">
    <location>
        <begin position="310"/>
        <end position="387"/>
    </location>
</feature>
<dbReference type="SMART" id="SM00166">
    <property type="entry name" value="UBX"/>
    <property type="match status" value="1"/>
</dbReference>
<evidence type="ECO:0000256" key="2">
    <source>
        <dbReference type="SAM" id="MobiDB-lite"/>
    </source>
</evidence>
<evidence type="ECO:0000313" key="6">
    <source>
        <dbReference type="Proteomes" id="UP000226031"/>
    </source>
</evidence>
<organism evidence="5 6">
    <name type="scientific">[Emmonsia] crescens</name>
    <dbReference type="NCBI Taxonomy" id="73230"/>
    <lineage>
        <taxon>Eukaryota</taxon>
        <taxon>Fungi</taxon>
        <taxon>Dikarya</taxon>
        <taxon>Ascomycota</taxon>
        <taxon>Pezizomycotina</taxon>
        <taxon>Eurotiomycetes</taxon>
        <taxon>Eurotiomycetidae</taxon>
        <taxon>Onygenales</taxon>
        <taxon>Ajellomycetaceae</taxon>
        <taxon>Emergomyces</taxon>
    </lineage>
</organism>
<feature type="domain" description="SEP" evidence="4">
    <location>
        <begin position="192"/>
        <end position="256"/>
    </location>
</feature>
<dbReference type="AlphaFoldDB" id="A0A2B7Z4Q8"/>
<dbReference type="InterPro" id="IPR012989">
    <property type="entry name" value="SEP_domain"/>
</dbReference>
<protein>
    <submittedName>
        <fullName evidence="5">UBX domain-containing protein 1</fullName>
    </submittedName>
</protein>
<dbReference type="CDD" id="cd14348">
    <property type="entry name" value="UBA_p47"/>
    <property type="match status" value="1"/>
</dbReference>
<feature type="compositionally biased region" description="Basic and acidic residues" evidence="2">
    <location>
        <begin position="134"/>
        <end position="157"/>
    </location>
</feature>
<proteinExistence type="predicted"/>
<dbReference type="InterPro" id="IPR001012">
    <property type="entry name" value="UBX_dom"/>
</dbReference>
<dbReference type="InterPro" id="IPR029071">
    <property type="entry name" value="Ubiquitin-like_domsf"/>
</dbReference>
<dbReference type="PROSITE" id="PS51399">
    <property type="entry name" value="SEP"/>
    <property type="match status" value="1"/>
</dbReference>
<dbReference type="GO" id="GO:0000045">
    <property type="term" value="P:autophagosome assembly"/>
    <property type="evidence" value="ECO:0007669"/>
    <property type="project" value="TreeGrafter"/>
</dbReference>
<comment type="caution">
    <text evidence="5">The sequence shown here is derived from an EMBL/GenBank/DDBJ whole genome shotgun (WGS) entry which is preliminary data.</text>
</comment>
<sequence>MAPPQAEQDDLISQLCGITGISPAEAREYLATSSWDLQGALAEYYPEQDDTMRDDIESDDEPVQPPGGRTLGGAAPPPSSESSVRKAPRKKFATLGDLSAGDAGAHDHSDDDSDEAQDMFAGGEKSGLAVQNPDDIKQKIIEKAKRTAPRPADEAKSRSSHFTGAARTLGGDDAPSEFIPDPSANRGQRAPRVSRTLHFWADGFSVDDGDLYRSDDPRNAEILNGIRQGRAPLSIMNVQAGQEVDVEIKQHDEKYVKPKPKYTPFSGSGQRLGSPTPGSGTHSPTPVPVAAPTAATAEEPAGPEGPKVDESQPTVTFQVRLGDGTRLTTRFNTTNTIGDIYSFVTAASPASQQRPWVLMTTFPSTELTDKEAVIGDLKEYKRGGVVVQKWT</sequence>
<dbReference type="GO" id="GO:0061025">
    <property type="term" value="P:membrane fusion"/>
    <property type="evidence" value="ECO:0007669"/>
    <property type="project" value="TreeGrafter"/>
</dbReference>
<dbReference type="SUPFAM" id="SSF46934">
    <property type="entry name" value="UBA-like"/>
    <property type="match status" value="1"/>
</dbReference>
<dbReference type="SUPFAM" id="SSF54236">
    <property type="entry name" value="Ubiquitin-like"/>
    <property type="match status" value="1"/>
</dbReference>
<evidence type="ECO:0000259" key="3">
    <source>
        <dbReference type="PROSITE" id="PS50033"/>
    </source>
</evidence>
<dbReference type="PROSITE" id="PS50033">
    <property type="entry name" value="UBX"/>
    <property type="match status" value="1"/>
</dbReference>
<dbReference type="SUPFAM" id="SSF102848">
    <property type="entry name" value="NSFL1 (p97 ATPase) cofactor p47, SEP domain"/>
    <property type="match status" value="1"/>
</dbReference>
<dbReference type="GO" id="GO:0043130">
    <property type="term" value="F:ubiquitin binding"/>
    <property type="evidence" value="ECO:0007669"/>
    <property type="project" value="TreeGrafter"/>
</dbReference>